<dbReference type="CDD" id="cd12967">
    <property type="entry name" value="CBM_SusE-F_like_u1"/>
    <property type="match status" value="1"/>
</dbReference>
<keyword evidence="1" id="KW-0732">Signal</keyword>
<dbReference type="Proteomes" id="UP000483362">
    <property type="component" value="Unassembled WGS sequence"/>
</dbReference>
<accession>A0A6L5XG21</accession>
<protein>
    <submittedName>
        <fullName evidence="3">DUF5115 domain-containing protein</fullName>
    </submittedName>
</protein>
<keyword evidence="4" id="KW-1185">Reference proteome</keyword>
<evidence type="ECO:0000313" key="4">
    <source>
        <dbReference type="Proteomes" id="UP000483362"/>
    </source>
</evidence>
<evidence type="ECO:0000313" key="3">
    <source>
        <dbReference type="EMBL" id="MSS18418.1"/>
    </source>
</evidence>
<dbReference type="EMBL" id="VULT01000021">
    <property type="protein sequence ID" value="MSS18418.1"/>
    <property type="molecule type" value="Genomic_DNA"/>
</dbReference>
<gene>
    <name evidence="3" type="ORF">FYJ29_11705</name>
</gene>
<name>A0A6L5XG21_9BACT</name>
<dbReference type="AlphaFoldDB" id="A0A6L5XG21"/>
<dbReference type="InterPro" id="IPR033408">
    <property type="entry name" value="SusF_N"/>
</dbReference>
<feature type="chain" id="PRO_5026871671" evidence="1">
    <location>
        <begin position="20"/>
        <end position="476"/>
    </location>
</feature>
<evidence type="ECO:0000259" key="2">
    <source>
        <dbReference type="Pfam" id="PF17142"/>
    </source>
</evidence>
<proteinExistence type="predicted"/>
<comment type="caution">
    <text evidence="3">The sequence shown here is derived from an EMBL/GenBank/DDBJ whole genome shotgun (WGS) entry which is preliminary data.</text>
</comment>
<feature type="signal peptide" evidence="1">
    <location>
        <begin position="1"/>
        <end position="19"/>
    </location>
</feature>
<dbReference type="PROSITE" id="PS51257">
    <property type="entry name" value="PROKAR_LIPOPROTEIN"/>
    <property type="match status" value="1"/>
</dbReference>
<organism evidence="3 4">
    <name type="scientific">Sodaliphilus pleomorphus</name>
    <dbReference type="NCBI Taxonomy" id="2606626"/>
    <lineage>
        <taxon>Bacteria</taxon>
        <taxon>Pseudomonadati</taxon>
        <taxon>Bacteroidota</taxon>
        <taxon>Bacteroidia</taxon>
        <taxon>Bacteroidales</taxon>
        <taxon>Muribaculaceae</taxon>
        <taxon>Sodaliphilus</taxon>
    </lineage>
</organism>
<reference evidence="3 4" key="1">
    <citation type="submission" date="2019-08" db="EMBL/GenBank/DDBJ databases">
        <title>In-depth cultivation of the pig gut microbiome towards novel bacterial diversity and tailored functional studies.</title>
        <authorList>
            <person name="Wylensek D."/>
            <person name="Hitch T.C.A."/>
            <person name="Clavel T."/>
        </authorList>
    </citation>
    <scope>NUCLEOTIDE SEQUENCE [LARGE SCALE GENOMIC DNA]</scope>
    <source>
        <strain evidence="3 4">Oil-RF-744-WCA-WT-10</strain>
    </source>
</reference>
<dbReference type="Pfam" id="PF17142">
    <property type="entry name" value="SusF_N"/>
    <property type="match status" value="1"/>
</dbReference>
<sequence length="476" mass="51397">MNKVMKKIFLLAATTMLLASCNGDYDDWADPLGNGEETAITIPGFTASSVDTINLNSVGLDTAQMSVFSLSTATLPEGYDLSQARVEFLPLELNGGDAVTPYSLTTDVTGLASASDLQSMVAGWYGKRPVARKLTGVVYVWAMKDGAAVKINAGTVTDVIVPQAPEIDTKYYITGNINNWENANTDFEVVNGGGDPYDDPVFSILIPYEKLEPVFAAGNNLEFKLTPASMIGTGDWTKCVTAAVGGAEGKLADKNAGGNIVATKLDGNFKFYKFTFNLLDQTWSYEGVSFSQYIYEIGDNTSWSTVVPLASPKFNGVYLGFAYLNGGYKFRPNENDWNGDWGQQDGGALGKLVQEGEVNCGPAKAGYYAMKVDLTKMQYEVTPINTISIIGTVNGNWDHDTELTYNVADGCWEATATLNAGKMKFRANHDWVYNWGGSPSNLVQGGADMALAEGGTYLVKLYALCDGKAYFTMTKK</sequence>
<evidence type="ECO:0000256" key="1">
    <source>
        <dbReference type="SAM" id="SignalP"/>
    </source>
</evidence>
<feature type="domain" description="Outer membrane protein SusF N-terminal" evidence="2">
    <location>
        <begin position="21"/>
        <end position="159"/>
    </location>
</feature>
<dbReference type="Gene3D" id="2.60.40.3620">
    <property type="match status" value="3"/>
</dbReference>